<keyword evidence="2" id="KW-1185">Reference proteome</keyword>
<dbReference type="EMBL" id="CM037155">
    <property type="protein sequence ID" value="KAH7847475.1"/>
    <property type="molecule type" value="Genomic_DNA"/>
</dbReference>
<evidence type="ECO:0000313" key="2">
    <source>
        <dbReference type="Proteomes" id="UP000828048"/>
    </source>
</evidence>
<dbReference type="Proteomes" id="UP000828048">
    <property type="component" value="Chromosome 5"/>
</dbReference>
<accession>A0ACB7Y397</accession>
<name>A0ACB7Y397_9ERIC</name>
<comment type="caution">
    <text evidence="1">The sequence shown here is derived from an EMBL/GenBank/DDBJ whole genome shotgun (WGS) entry which is preliminary data.</text>
</comment>
<sequence>MGYFLKRLQRNMGIMPSFRPLARKSDIGPSIITALREVYKNKKYLPLDMRPKKTRAIRRRLTKHQVIRPFILRRKKDEVEKFLPGKTQALLGDLSWLLAAWRYVDASYCCLTMVQRISDGMCHSYHSDGLPMRNMHL</sequence>
<proteinExistence type="predicted"/>
<protein>
    <submittedName>
        <fullName evidence="1">Uncharacterized protein</fullName>
    </submittedName>
</protein>
<organism evidence="1 2">
    <name type="scientific">Vaccinium darrowii</name>
    <dbReference type="NCBI Taxonomy" id="229202"/>
    <lineage>
        <taxon>Eukaryota</taxon>
        <taxon>Viridiplantae</taxon>
        <taxon>Streptophyta</taxon>
        <taxon>Embryophyta</taxon>
        <taxon>Tracheophyta</taxon>
        <taxon>Spermatophyta</taxon>
        <taxon>Magnoliopsida</taxon>
        <taxon>eudicotyledons</taxon>
        <taxon>Gunneridae</taxon>
        <taxon>Pentapetalae</taxon>
        <taxon>asterids</taxon>
        <taxon>Ericales</taxon>
        <taxon>Ericaceae</taxon>
        <taxon>Vaccinioideae</taxon>
        <taxon>Vaccinieae</taxon>
        <taxon>Vaccinium</taxon>
    </lineage>
</organism>
<evidence type="ECO:0000313" key="1">
    <source>
        <dbReference type="EMBL" id="KAH7847475.1"/>
    </source>
</evidence>
<gene>
    <name evidence="1" type="ORF">Vadar_026458</name>
</gene>
<reference evidence="1 2" key="1">
    <citation type="journal article" date="2021" name="Hortic Res">
        <title>High-quality reference genome and annotation aids understanding of berry development for evergreen blueberry (Vaccinium darrowii).</title>
        <authorList>
            <person name="Yu J."/>
            <person name="Hulse-Kemp A.M."/>
            <person name="Babiker E."/>
            <person name="Staton M."/>
        </authorList>
    </citation>
    <scope>NUCLEOTIDE SEQUENCE [LARGE SCALE GENOMIC DNA]</scope>
    <source>
        <strain evidence="2">cv. NJ 8807/NJ 8810</strain>
        <tissue evidence="1">Young leaf</tissue>
    </source>
</reference>